<dbReference type="Gene3D" id="3.40.50.150">
    <property type="entry name" value="Vaccinia Virus protein VP39"/>
    <property type="match status" value="1"/>
</dbReference>
<dbReference type="AlphaFoldDB" id="A0A0A7CNP5"/>
<organism evidence="2">
    <name type="scientific">Achlya hypogyna</name>
    <name type="common">Oomycete</name>
    <name type="synonym">Protoachlya hypogyna</name>
    <dbReference type="NCBI Taxonomy" id="1202772"/>
    <lineage>
        <taxon>Eukaryota</taxon>
        <taxon>Sar</taxon>
        <taxon>Stramenopiles</taxon>
        <taxon>Oomycota</taxon>
        <taxon>Saprolegniomycetes</taxon>
        <taxon>Saprolegniales</taxon>
        <taxon>Achlyaceae</taxon>
        <taxon>Achlya</taxon>
    </lineage>
</organism>
<dbReference type="SUPFAM" id="SSF53335">
    <property type="entry name" value="S-adenosyl-L-methionine-dependent methyltransferases"/>
    <property type="match status" value="1"/>
</dbReference>
<feature type="chain" id="PRO_5002038170" evidence="1">
    <location>
        <begin position="21"/>
        <end position="365"/>
    </location>
</feature>
<proteinExistence type="predicted"/>
<dbReference type="InterPro" id="IPR029063">
    <property type="entry name" value="SAM-dependent_MTases_sf"/>
</dbReference>
<evidence type="ECO:0000313" key="2">
    <source>
        <dbReference type="EMBL" id="AIG56181.1"/>
    </source>
</evidence>
<accession>A0A0A7CNP5</accession>
<sequence>MARQAYACISVLLLWPVISCARLITSRPLGSATVSVVEANDVLYMVANGAVLGAQYIDPERRDDAVFPADTVLHAARYLNRPLHRALQVGMGTGGVASYFRQHGIPTDVVEAHEEIVMLAEAFFDYEHCTQSRAACPHGKTVVSDALDYIEQHAPVKPAYDLVVIDAASELRWCSDDTLWLLKQSWLRTDGTFTRLFQRNALGVLVLSLVGFSSGPHAALLSTVYATFRSTFQHVKVYRDGPDTTDAATLVVFGSSAAIAFTTASGSGPTRPLLEVAATSEAAGNDFEAWQVLSTAADKVEVTVEHDALTNDLTFDDLKPVDEAHVLSVKTDWAMYEPAIAAVVASRAAHWKSTLPPAVAAELSV</sequence>
<keyword evidence="1" id="KW-0732">Signal</keyword>
<dbReference type="EMBL" id="KM038720">
    <property type="protein sequence ID" value="AIG56181.1"/>
    <property type="molecule type" value="Genomic_DNA"/>
</dbReference>
<reference evidence="2" key="1">
    <citation type="journal article" date="2014" name="Genome Biol. Evol.">
        <title>The secreted proteins of Achlya hypogyna and Thraustotheca clavata identify the ancestral oomycete secretome and reveal gene acquisitions by horizontal gene transfer.</title>
        <authorList>
            <person name="Misner I."/>
            <person name="Blouin N."/>
            <person name="Leonard G."/>
            <person name="Richards T.A."/>
            <person name="Lane C.E."/>
        </authorList>
    </citation>
    <scope>NUCLEOTIDE SEQUENCE</scope>
    <source>
        <strain evidence="2">ATCC 48635</strain>
    </source>
</reference>
<evidence type="ECO:0000256" key="1">
    <source>
        <dbReference type="SAM" id="SignalP"/>
    </source>
</evidence>
<name>A0A0A7CNP5_ACHHY</name>
<protein>
    <submittedName>
        <fullName evidence="2">Secreted protein</fullName>
    </submittedName>
</protein>
<feature type="signal peptide" evidence="1">
    <location>
        <begin position="1"/>
        <end position="20"/>
    </location>
</feature>